<reference evidence="4" key="1">
    <citation type="journal article" date="2014" name="BMC Genomics">
        <title>Characterizing the developmental transcriptome of the oriental fruit fly, Bactrocera dorsalis (Diptera: Tephritidae) through comparative genomic analysis with Drosophila melanogaster utilizing modENCODE datasets.</title>
        <authorList>
            <person name="Geib S.M."/>
            <person name="Calla B."/>
            <person name="Hall B."/>
            <person name="Hou S."/>
            <person name="Manoukis N.C."/>
        </authorList>
    </citation>
    <scope>NUCLEOTIDE SEQUENCE</scope>
    <source>
        <strain evidence="4">Punador</strain>
    </source>
</reference>
<dbReference type="RefSeq" id="XP_011207171.1">
    <property type="nucleotide sequence ID" value="XM_011208869.3"/>
</dbReference>
<evidence type="ECO:0000256" key="2">
    <source>
        <dbReference type="ARBA" id="ARBA00022801"/>
    </source>
</evidence>
<dbReference type="AlphaFoldDB" id="A0A034VU88"/>
<evidence type="ECO:0000313" key="4">
    <source>
        <dbReference type="EMBL" id="JAC46891.1"/>
    </source>
</evidence>
<dbReference type="OMA" id="AISWIIN"/>
<name>A0A034VU88_BACDO</name>
<protein>
    <submittedName>
        <fullName evidence="6">Probable Ufm1-specific protease 1</fullName>
    </submittedName>
    <submittedName>
        <fullName evidence="4">Putative Ufm1-specific protease 1</fullName>
    </submittedName>
</protein>
<evidence type="ECO:0000259" key="3">
    <source>
        <dbReference type="Pfam" id="PF07910"/>
    </source>
</evidence>
<dbReference type="Gene3D" id="3.90.70.130">
    <property type="match status" value="1"/>
</dbReference>
<feature type="domain" description="UFSP1/2/DUB catalytic" evidence="3">
    <location>
        <begin position="38"/>
        <end position="225"/>
    </location>
</feature>
<dbReference type="MEROPS" id="C78.001"/>
<dbReference type="GeneID" id="105228873"/>
<organism evidence="4">
    <name type="scientific">Bactrocera dorsalis</name>
    <name type="common">Oriental fruit fly</name>
    <name type="synonym">Dacus dorsalis</name>
    <dbReference type="NCBI Taxonomy" id="27457"/>
    <lineage>
        <taxon>Eukaryota</taxon>
        <taxon>Metazoa</taxon>
        <taxon>Ecdysozoa</taxon>
        <taxon>Arthropoda</taxon>
        <taxon>Hexapoda</taxon>
        <taxon>Insecta</taxon>
        <taxon>Pterygota</taxon>
        <taxon>Neoptera</taxon>
        <taxon>Endopterygota</taxon>
        <taxon>Diptera</taxon>
        <taxon>Brachycera</taxon>
        <taxon>Muscomorpha</taxon>
        <taxon>Tephritoidea</taxon>
        <taxon>Tephritidae</taxon>
        <taxon>Bactrocera</taxon>
        <taxon>Bactrocera</taxon>
    </lineage>
</organism>
<evidence type="ECO:0000313" key="6">
    <source>
        <dbReference type="RefSeq" id="XP_011207171.1"/>
    </source>
</evidence>
<dbReference type="GO" id="GO:0071567">
    <property type="term" value="F:deUFMylase activity"/>
    <property type="evidence" value="ECO:0007669"/>
    <property type="project" value="TreeGrafter"/>
</dbReference>
<evidence type="ECO:0000313" key="5">
    <source>
        <dbReference type="Proteomes" id="UP001652620"/>
    </source>
</evidence>
<dbReference type="Proteomes" id="UP001652620">
    <property type="component" value="Chromosome 3"/>
</dbReference>
<reference evidence="6" key="2">
    <citation type="submission" date="2025-04" db="UniProtKB">
        <authorList>
            <consortium name="RefSeq"/>
        </authorList>
    </citation>
    <scope>IDENTIFICATION</scope>
    <source>
        <strain evidence="6">Punador</strain>
    </source>
</reference>
<accession>A0A034VU88</accession>
<keyword evidence="2" id="KW-0378">Hydrolase</keyword>
<sequence>MDEEHQITRKCYPYQLLRNVQKCLPLPKTNAAAEPSVTSYTKGDFSYFHYNCDGFKDLGWGCAYRTLQSICSWIAGKRGATDVDVLVPSIKEIQQTLVQIGDKENDFVGSHDWIGAIEVFYFLDALYDVVCRIIHIASHEDLKKYANVLKKYFDDYGGLVMMGGDMDAGSKGIAGIHISGNQVYLLVIDPHFSGVPKSVQELVERGYIRWQHTSEFVDSSFYNICLPQLK</sequence>
<dbReference type="Pfam" id="PF07910">
    <property type="entry name" value="Peptidase_C78"/>
    <property type="match status" value="1"/>
</dbReference>
<dbReference type="KEGG" id="bdr:105228873"/>
<keyword evidence="4 6" id="KW-0645">Protease</keyword>
<dbReference type="InterPro" id="IPR012462">
    <property type="entry name" value="UFSP1/2_DUB_cat"/>
</dbReference>
<dbReference type="OrthoDB" id="417506at2759"/>
<gene>
    <name evidence="4" type="primary">UFSP1</name>
    <name evidence="6" type="synonym">LOC105228873</name>
</gene>
<dbReference type="PANTHER" id="PTHR48153">
    <property type="entry name" value="UFM1-SPECIFIC PROTEASE 2"/>
    <property type="match status" value="1"/>
</dbReference>
<dbReference type="CTD" id="402682"/>
<dbReference type="PANTHER" id="PTHR48153:SF3">
    <property type="entry name" value="INACTIVE UFM1-SPECIFIC PROTEASE 1"/>
    <property type="match status" value="1"/>
</dbReference>
<proteinExistence type="inferred from homology"/>
<dbReference type="EMBL" id="GAKP01012061">
    <property type="protein sequence ID" value="JAC46891.1"/>
    <property type="molecule type" value="Transcribed_RNA"/>
</dbReference>
<comment type="similarity">
    <text evidence="1">Belongs to the peptidase C78 family.</text>
</comment>
<evidence type="ECO:0000256" key="1">
    <source>
        <dbReference type="ARBA" id="ARBA00008552"/>
    </source>
</evidence>
<keyword evidence="5" id="KW-1185">Reference proteome</keyword>
<dbReference type="GO" id="GO:0006508">
    <property type="term" value="P:proteolysis"/>
    <property type="evidence" value="ECO:0007669"/>
    <property type="project" value="UniProtKB-KW"/>
</dbReference>